<keyword evidence="1" id="KW-1133">Transmembrane helix</keyword>
<evidence type="ECO:0000313" key="3">
    <source>
        <dbReference type="Proteomes" id="UP000887104"/>
    </source>
</evidence>
<organism evidence="2 3">
    <name type="scientific">Shewanella sairae</name>
    <dbReference type="NCBI Taxonomy" id="190310"/>
    <lineage>
        <taxon>Bacteria</taxon>
        <taxon>Pseudomonadati</taxon>
        <taxon>Pseudomonadota</taxon>
        <taxon>Gammaproteobacteria</taxon>
        <taxon>Alteromonadales</taxon>
        <taxon>Shewanellaceae</taxon>
        <taxon>Shewanella</taxon>
    </lineage>
</organism>
<proteinExistence type="predicted"/>
<evidence type="ECO:0000313" key="2">
    <source>
        <dbReference type="EMBL" id="GIU41235.1"/>
    </source>
</evidence>
<name>A0ABQ4P158_9GAMM</name>
<dbReference type="Proteomes" id="UP000887104">
    <property type="component" value="Unassembled WGS sequence"/>
</dbReference>
<keyword evidence="1" id="KW-0812">Transmembrane</keyword>
<keyword evidence="1" id="KW-0472">Membrane</keyword>
<reference evidence="2" key="1">
    <citation type="submission" date="2021-05" db="EMBL/GenBank/DDBJ databases">
        <title>Molecular characterization for Shewanella algae harboring chromosomal blaOXA-55-like strains isolated from clinical and environment sample.</title>
        <authorList>
            <person name="Ohama Y."/>
            <person name="Aoki K."/>
            <person name="Harada S."/>
            <person name="Moriya K."/>
            <person name="Ishii Y."/>
            <person name="Tateda K."/>
        </authorList>
    </citation>
    <scope>NUCLEOTIDE SEQUENCE</scope>
    <source>
        <strain evidence="2">JCM 11563</strain>
    </source>
</reference>
<protein>
    <submittedName>
        <fullName evidence="2">Uncharacterized protein</fullName>
    </submittedName>
</protein>
<keyword evidence="3" id="KW-1185">Reference proteome</keyword>
<accession>A0ABQ4P158</accession>
<sequence length="67" mass="7506">MEHIVMSFKLIELSLAFGLFIDGIAQVLFIKSWWGHRIEISNQNQQLLQGCGGYLLAIGAVLLIIFS</sequence>
<gene>
    <name evidence="2" type="ORF">TUM4438_04730</name>
</gene>
<evidence type="ECO:0000256" key="1">
    <source>
        <dbReference type="SAM" id="Phobius"/>
    </source>
</evidence>
<feature type="transmembrane region" description="Helical" evidence="1">
    <location>
        <begin position="12"/>
        <end position="34"/>
    </location>
</feature>
<dbReference type="EMBL" id="BPEY01000005">
    <property type="protein sequence ID" value="GIU41235.1"/>
    <property type="molecule type" value="Genomic_DNA"/>
</dbReference>
<comment type="caution">
    <text evidence="2">The sequence shown here is derived from an EMBL/GenBank/DDBJ whole genome shotgun (WGS) entry which is preliminary data.</text>
</comment>
<feature type="transmembrane region" description="Helical" evidence="1">
    <location>
        <begin position="46"/>
        <end position="66"/>
    </location>
</feature>